<accession>A0AA36GQL1</accession>
<evidence type="ECO:0000313" key="4">
    <source>
        <dbReference type="Proteomes" id="UP001176961"/>
    </source>
</evidence>
<dbReference type="EMBL" id="CATQJL010000112">
    <property type="protein sequence ID" value="CAJ0596370.1"/>
    <property type="molecule type" value="Genomic_DNA"/>
</dbReference>
<keyword evidence="2" id="KW-0812">Transmembrane</keyword>
<comment type="caution">
    <text evidence="3">The sequence shown here is derived from an EMBL/GenBank/DDBJ whole genome shotgun (WGS) entry which is preliminary data.</text>
</comment>
<evidence type="ECO:0000256" key="1">
    <source>
        <dbReference type="SAM" id="MobiDB-lite"/>
    </source>
</evidence>
<keyword evidence="2" id="KW-0472">Membrane</keyword>
<organism evidence="3 4">
    <name type="scientific">Cylicocyclus nassatus</name>
    <name type="common">Nematode worm</name>
    <dbReference type="NCBI Taxonomy" id="53992"/>
    <lineage>
        <taxon>Eukaryota</taxon>
        <taxon>Metazoa</taxon>
        <taxon>Ecdysozoa</taxon>
        <taxon>Nematoda</taxon>
        <taxon>Chromadorea</taxon>
        <taxon>Rhabditida</taxon>
        <taxon>Rhabditina</taxon>
        <taxon>Rhabditomorpha</taxon>
        <taxon>Strongyloidea</taxon>
        <taxon>Strongylidae</taxon>
        <taxon>Cylicocyclus</taxon>
    </lineage>
</organism>
<evidence type="ECO:0000313" key="3">
    <source>
        <dbReference type="EMBL" id="CAJ0596370.1"/>
    </source>
</evidence>
<feature type="region of interest" description="Disordered" evidence="1">
    <location>
        <begin position="62"/>
        <end position="96"/>
    </location>
</feature>
<keyword evidence="2" id="KW-1133">Transmembrane helix</keyword>
<dbReference type="AlphaFoldDB" id="A0AA36GQL1"/>
<evidence type="ECO:0000256" key="2">
    <source>
        <dbReference type="SAM" id="Phobius"/>
    </source>
</evidence>
<keyword evidence="4" id="KW-1185">Reference proteome</keyword>
<name>A0AA36GQL1_CYLNA</name>
<gene>
    <name evidence="3" type="ORF">CYNAS_LOCUS8353</name>
</gene>
<reference evidence="3" key="1">
    <citation type="submission" date="2023-07" db="EMBL/GenBank/DDBJ databases">
        <authorList>
            <consortium name="CYATHOMIX"/>
        </authorList>
    </citation>
    <scope>NUCLEOTIDE SEQUENCE</scope>
    <source>
        <strain evidence="3">N/A</strain>
    </source>
</reference>
<protein>
    <submittedName>
        <fullName evidence="3">Uncharacterized protein</fullName>
    </submittedName>
</protein>
<dbReference type="Proteomes" id="UP001176961">
    <property type="component" value="Unassembled WGS sequence"/>
</dbReference>
<proteinExistence type="predicted"/>
<feature type="transmembrane region" description="Helical" evidence="2">
    <location>
        <begin position="32"/>
        <end position="52"/>
    </location>
</feature>
<sequence length="96" mass="10256">MHGVYPAALAATATDSKSAGAREDLKPEQARALTILAAGTALLSGVLLVVYYSKRCHVTREGLKPGQSLKAKKGRRSTSSSLRKTDESSRRGSKRK</sequence>